<dbReference type="GO" id="GO:0032885">
    <property type="term" value="P:regulation of polysaccharide biosynthetic process"/>
    <property type="evidence" value="ECO:0007669"/>
    <property type="project" value="TreeGrafter"/>
</dbReference>
<gene>
    <name evidence="8" type="ORF">FHR97_002506</name>
</gene>
<proteinExistence type="inferred from homology"/>
<reference evidence="8 9" key="1">
    <citation type="submission" date="2020-08" db="EMBL/GenBank/DDBJ databases">
        <title>Genomic Encyclopedia of Type Strains, Phase III (KMG-III): the genomes of soil and plant-associated and newly described type strains.</title>
        <authorList>
            <person name="Whitman W."/>
        </authorList>
    </citation>
    <scope>NUCLEOTIDE SEQUENCE [LARGE SCALE GENOMIC DNA]</scope>
    <source>
        <strain evidence="8 9">CECT 7744</strain>
    </source>
</reference>
<dbReference type="InterPro" id="IPR038484">
    <property type="entry name" value="MucB/RseB_C_sf"/>
</dbReference>
<evidence type="ECO:0000313" key="8">
    <source>
        <dbReference type="EMBL" id="MBB3231651.1"/>
    </source>
</evidence>
<dbReference type="AlphaFoldDB" id="A0A7W5EUJ9"/>
<evidence type="ECO:0000256" key="2">
    <source>
        <dbReference type="ARBA" id="ARBA00008150"/>
    </source>
</evidence>
<dbReference type="GO" id="GO:0045152">
    <property type="term" value="F:antisigma factor binding"/>
    <property type="evidence" value="ECO:0007669"/>
    <property type="project" value="TreeGrafter"/>
</dbReference>
<dbReference type="Proteomes" id="UP000518892">
    <property type="component" value="Unassembled WGS sequence"/>
</dbReference>
<keyword evidence="3 5" id="KW-0732">Signal</keyword>
<protein>
    <submittedName>
        <fullName evidence="8">Sigma-E factor negative regulatory protein RseB</fullName>
    </submittedName>
</protein>
<keyword evidence="4" id="KW-0574">Periplasm</keyword>
<dbReference type="EMBL" id="JACHXR010000006">
    <property type="protein sequence ID" value="MBB3231651.1"/>
    <property type="molecule type" value="Genomic_DNA"/>
</dbReference>
<dbReference type="InterPro" id="IPR033434">
    <property type="entry name" value="MucB/RseB_N"/>
</dbReference>
<dbReference type="InterPro" id="IPR005588">
    <property type="entry name" value="MucB_RseB"/>
</dbReference>
<evidence type="ECO:0000259" key="7">
    <source>
        <dbReference type="Pfam" id="PF17188"/>
    </source>
</evidence>
<evidence type="ECO:0000259" key="6">
    <source>
        <dbReference type="Pfam" id="PF03888"/>
    </source>
</evidence>
<organism evidence="8 9">
    <name type="scientific">Halomonas stenophila</name>
    <dbReference type="NCBI Taxonomy" id="795312"/>
    <lineage>
        <taxon>Bacteria</taxon>
        <taxon>Pseudomonadati</taxon>
        <taxon>Pseudomonadota</taxon>
        <taxon>Gammaproteobacteria</taxon>
        <taxon>Oceanospirillales</taxon>
        <taxon>Halomonadaceae</taxon>
        <taxon>Halomonas</taxon>
    </lineage>
</organism>
<name>A0A7W5EUJ9_9GAMM</name>
<accession>A0A7W5EUJ9</accession>
<comment type="caution">
    <text evidence="8">The sequence shown here is derived from an EMBL/GenBank/DDBJ whole genome shotgun (WGS) entry which is preliminary data.</text>
</comment>
<dbReference type="Gene3D" id="3.30.200.100">
    <property type="entry name" value="MucB/RseB, C-terminal domain"/>
    <property type="match status" value="1"/>
</dbReference>
<feature type="signal peptide" evidence="5">
    <location>
        <begin position="1"/>
        <end position="25"/>
    </location>
</feature>
<dbReference type="RefSeq" id="WP_183384122.1">
    <property type="nucleotide sequence ID" value="NZ_JACHXR010000006.1"/>
</dbReference>
<feature type="chain" id="PRO_5031264962" evidence="5">
    <location>
        <begin position="26"/>
        <end position="340"/>
    </location>
</feature>
<evidence type="ECO:0000256" key="4">
    <source>
        <dbReference type="ARBA" id="ARBA00022764"/>
    </source>
</evidence>
<feature type="domain" description="MucB/RseB N-terminal" evidence="6">
    <location>
        <begin position="52"/>
        <end position="205"/>
    </location>
</feature>
<keyword evidence="9" id="KW-1185">Reference proteome</keyword>
<sequence>MAVWRRRSRHLVALVLAGAAMTSVAAAGAASPAPSDEQFDCTTLADEPDPESARAWFERSLWAGHCYVFQARAVRIGVDGVRTLALSHEIRDGVEREVARFLDGPPVVFERQGRIARLNGMAAGPTLASPAAIVQHLDGLYRLQLSGEDRIAGRRTLRLEIEPLDEMRYGHRLWLDARTALPLKQMLLDEQGRVVETFQVTELRAPRLHDGRVGLAPGQAPGEDRWRPGWLPEGFVAQPVKTHGRRRPGVSHRVYGDGLATLSVFVEPLEGQDLLIPGVHRLGVSHAAVLHRELGGQPRQVVAMGELPPRVLRRVVEAVEWQAEAADKAADGGSATAEAQ</sequence>
<dbReference type="CDD" id="cd16327">
    <property type="entry name" value="RseB"/>
    <property type="match status" value="1"/>
</dbReference>
<comment type="subcellular location">
    <subcellularLocation>
        <location evidence="1">Periplasm</location>
    </subcellularLocation>
</comment>
<evidence type="ECO:0000256" key="5">
    <source>
        <dbReference type="SAM" id="SignalP"/>
    </source>
</evidence>
<dbReference type="GO" id="GO:0030288">
    <property type="term" value="C:outer membrane-bounded periplasmic space"/>
    <property type="evidence" value="ECO:0007669"/>
    <property type="project" value="TreeGrafter"/>
</dbReference>
<dbReference type="Gene3D" id="2.50.20.10">
    <property type="entry name" value="Lipoprotein localisation LolA/LolB/LppX"/>
    <property type="match status" value="1"/>
</dbReference>
<dbReference type="PANTHER" id="PTHR38782:SF1">
    <property type="entry name" value="SIGMA-E FACTOR REGULATORY PROTEIN RSEB"/>
    <property type="match status" value="1"/>
</dbReference>
<dbReference type="Pfam" id="PF17188">
    <property type="entry name" value="MucB_RseB_C"/>
    <property type="match status" value="1"/>
</dbReference>
<evidence type="ECO:0000256" key="1">
    <source>
        <dbReference type="ARBA" id="ARBA00004418"/>
    </source>
</evidence>
<comment type="similarity">
    <text evidence="2">Belongs to the RseB family.</text>
</comment>
<evidence type="ECO:0000256" key="3">
    <source>
        <dbReference type="ARBA" id="ARBA00022729"/>
    </source>
</evidence>
<evidence type="ECO:0000313" key="9">
    <source>
        <dbReference type="Proteomes" id="UP000518892"/>
    </source>
</evidence>
<dbReference type="InterPro" id="IPR033436">
    <property type="entry name" value="MucB/RseB_C"/>
</dbReference>
<dbReference type="Pfam" id="PF03888">
    <property type="entry name" value="MucB_RseB"/>
    <property type="match status" value="1"/>
</dbReference>
<feature type="domain" description="MucB/RseB C-terminal" evidence="7">
    <location>
        <begin position="223"/>
        <end position="320"/>
    </location>
</feature>
<dbReference type="PIRSF" id="PIRSF005427">
    <property type="entry name" value="RseB"/>
    <property type="match status" value="1"/>
</dbReference>
<dbReference type="PANTHER" id="PTHR38782">
    <property type="match status" value="1"/>
</dbReference>